<evidence type="ECO:0000256" key="1">
    <source>
        <dbReference type="SAM" id="MobiDB-lite"/>
    </source>
</evidence>
<sequence>MEKFATAFAERQVKKAEAKSTRRLIDLEAKTQERLKALDARIARRQQAAAGVAGGEAAALGASEAAQDAAESDTAPVPGEPAARTGTAANAPEPGATKRSADGTDTAPAPGAPEALADGTGTAPAPGAPEALEDGTDAASKPSAEESTADARIEKHIRDIEAAAQGTDAGVSLPEAIAALVLETTRGLDLDEGDTSTSSESSAEEQEAPASAPPRKADAPKRSLWTVNGFSVWSIAFWAALFAALQLAQWVIIALSRDYHDAISRKASLLTGLEPEEDDFPPRVRLNFLWLRKKLKRRWRAFLLLMVGVPALVVLAVPFMCASRYAFYVLFTAWSTWWWVVFTAAKSSRAWEPAAGAARPPWFLRVWTFLTTRMPGLRWGALQRYGASWGQRTQEVFAPISSTERHPWMFAGLATVRFLGSFPPMKFFVRPLIPVASAHLLVADVEAAKAALPPQGQAEPPAGEVPKPADVW</sequence>
<feature type="compositionally biased region" description="Low complexity" evidence="1">
    <location>
        <begin position="115"/>
        <end position="130"/>
    </location>
</feature>
<accession>A0A0H4X1Y2</accession>
<keyword evidence="4" id="KW-1185">Reference proteome</keyword>
<dbReference type="STRING" id="1297742.A176_004572"/>
<dbReference type="AlphaFoldDB" id="A0A0H4X1Y2"/>
<keyword evidence="2" id="KW-0812">Transmembrane</keyword>
<keyword evidence="2" id="KW-1133">Transmembrane helix</keyword>
<protein>
    <submittedName>
        <fullName evidence="3">Uncharacterized protein</fullName>
    </submittedName>
</protein>
<feature type="transmembrane region" description="Helical" evidence="2">
    <location>
        <begin position="301"/>
        <end position="319"/>
    </location>
</feature>
<gene>
    <name evidence="3" type="ORF">A176_004572</name>
</gene>
<feature type="compositionally biased region" description="Basic and acidic residues" evidence="1">
    <location>
        <begin position="11"/>
        <end position="20"/>
    </location>
</feature>
<feature type="transmembrane region" description="Helical" evidence="2">
    <location>
        <begin position="230"/>
        <end position="255"/>
    </location>
</feature>
<proteinExistence type="predicted"/>
<feature type="region of interest" description="Disordered" evidence="1">
    <location>
        <begin position="189"/>
        <end position="219"/>
    </location>
</feature>
<name>A0A0H4X1Y2_9BACT</name>
<feature type="compositionally biased region" description="Low complexity" evidence="1">
    <location>
        <begin position="45"/>
        <end position="75"/>
    </location>
</feature>
<keyword evidence="2" id="KW-0472">Membrane</keyword>
<evidence type="ECO:0000313" key="3">
    <source>
        <dbReference type="EMBL" id="AKQ67660.1"/>
    </source>
</evidence>
<evidence type="ECO:0000256" key="2">
    <source>
        <dbReference type="SAM" id="Phobius"/>
    </source>
</evidence>
<dbReference type="KEGG" id="mym:A176_004572"/>
<dbReference type="EMBL" id="CP012109">
    <property type="protein sequence ID" value="AKQ67660.1"/>
    <property type="molecule type" value="Genomic_DNA"/>
</dbReference>
<feature type="transmembrane region" description="Helical" evidence="2">
    <location>
        <begin position="325"/>
        <end position="345"/>
    </location>
</feature>
<feature type="region of interest" description="Disordered" evidence="1">
    <location>
        <begin position="452"/>
        <end position="472"/>
    </location>
</feature>
<evidence type="ECO:0000313" key="4">
    <source>
        <dbReference type="Proteomes" id="UP000009026"/>
    </source>
</evidence>
<reference evidence="3 4" key="1">
    <citation type="journal article" date="2016" name="PLoS ONE">
        <title>Complete Genome Sequence and Comparative Genomics of a Novel Myxobacterium Myxococcus hansupus.</title>
        <authorList>
            <person name="Sharma G."/>
            <person name="Narwani T."/>
            <person name="Subramanian S."/>
        </authorList>
    </citation>
    <scope>NUCLEOTIDE SEQUENCE [LARGE SCALE GENOMIC DNA]</scope>
    <source>
        <strain evidence="4">mixupus</strain>
    </source>
</reference>
<dbReference type="eggNOG" id="COG3170">
    <property type="taxonomic scope" value="Bacteria"/>
</dbReference>
<dbReference type="Proteomes" id="UP000009026">
    <property type="component" value="Chromosome"/>
</dbReference>
<organism evidence="3 4">
    <name type="scientific">Pseudomyxococcus hansupus</name>
    <dbReference type="NCBI Taxonomy" id="1297742"/>
    <lineage>
        <taxon>Bacteria</taxon>
        <taxon>Pseudomonadati</taxon>
        <taxon>Myxococcota</taxon>
        <taxon>Myxococcia</taxon>
        <taxon>Myxococcales</taxon>
        <taxon>Cystobacterineae</taxon>
        <taxon>Myxococcaceae</taxon>
        <taxon>Pseudomyxococcus</taxon>
    </lineage>
</organism>
<dbReference type="PATRIC" id="fig|1297742.4.peg.4617"/>
<feature type="region of interest" description="Disordered" evidence="1">
    <location>
        <begin position="1"/>
        <end position="20"/>
    </location>
</feature>
<feature type="region of interest" description="Disordered" evidence="1">
    <location>
        <begin position="44"/>
        <end position="150"/>
    </location>
</feature>